<organism evidence="2">
    <name type="scientific">Chouioia cunea</name>
    <dbReference type="NCBI Taxonomy" id="1570515"/>
    <lineage>
        <taxon>Eukaryota</taxon>
        <taxon>Metazoa</taxon>
        <taxon>Ecdysozoa</taxon>
        <taxon>Arthropoda</taxon>
        <taxon>Hexapoda</taxon>
        <taxon>Insecta</taxon>
        <taxon>Pterygota</taxon>
        <taxon>Neoptera</taxon>
        <taxon>Endopterygota</taxon>
        <taxon>Hymenoptera</taxon>
        <taxon>Apocrita</taxon>
        <taxon>Proctotrupomorpha</taxon>
        <taxon>Chalcidoidea</taxon>
        <taxon>Eulophidae</taxon>
        <taxon>Tetrastichinae</taxon>
        <taxon>Chouioia</taxon>
    </lineage>
</organism>
<proteinExistence type="evidence at transcript level"/>
<dbReference type="GO" id="GO:0005549">
    <property type="term" value="F:odorant binding"/>
    <property type="evidence" value="ECO:0007669"/>
    <property type="project" value="InterPro"/>
</dbReference>
<evidence type="ECO:0000256" key="1">
    <source>
        <dbReference type="SAM" id="SignalP"/>
    </source>
</evidence>
<dbReference type="EMBL" id="MN616834">
    <property type="protein sequence ID" value="QGW50326.1"/>
    <property type="molecule type" value="mRNA"/>
</dbReference>
<dbReference type="Pfam" id="PF01395">
    <property type="entry name" value="PBP_GOBP"/>
    <property type="match status" value="1"/>
</dbReference>
<dbReference type="SMR" id="A0A6B9CJV4"/>
<evidence type="ECO:0000313" key="2">
    <source>
        <dbReference type="EMBL" id="QGW50326.1"/>
    </source>
</evidence>
<feature type="signal peptide" evidence="1">
    <location>
        <begin position="1"/>
        <end position="17"/>
    </location>
</feature>
<name>A0A6B9CJV4_9HYME</name>
<sequence>MKLFIVCTIVGIVGVSSHSIQDKSKVDGEIKKLPTEVEQCAIEQGLANINDVEETIKNKDYNNLTREMRCFTACVFKKQGLIGPNGTVHKNFQRPEIAKHCKDLSGKDECEIAFKIVVCMNRPEFFTDD</sequence>
<dbReference type="AlphaFoldDB" id="A0A6B9CJV4"/>
<feature type="chain" id="PRO_5025549530" evidence="1">
    <location>
        <begin position="18"/>
        <end position="129"/>
    </location>
</feature>
<dbReference type="SMART" id="SM00708">
    <property type="entry name" value="PhBP"/>
    <property type="match status" value="1"/>
</dbReference>
<dbReference type="Gene3D" id="1.10.238.20">
    <property type="entry name" value="Pheromone/general odorant binding protein domain"/>
    <property type="match status" value="1"/>
</dbReference>
<dbReference type="SUPFAM" id="SSF47565">
    <property type="entry name" value="Insect pheromone/odorant-binding proteins"/>
    <property type="match status" value="1"/>
</dbReference>
<accession>A0A6B9CJV4</accession>
<reference evidence="2" key="1">
    <citation type="journal article" date="2019" name="Sci. Rep.">
        <title>Full-Length Transcriptome Survey and Expression Analysis of Parasitoid Wasp Chouioia cunea upon Exposure to 1-Dodecene.</title>
        <authorList>
            <person name="Pan L."/>
            <person name="Guo M."/>
            <person name="Jin X."/>
            <person name="Sun Z."/>
            <person name="Jiang H."/>
            <person name="Han J."/>
            <person name="Wang Y."/>
            <person name="Yan C."/>
            <person name="Li M."/>
        </authorList>
    </citation>
    <scope>NUCLEOTIDE SEQUENCE</scope>
</reference>
<dbReference type="InterPro" id="IPR036728">
    <property type="entry name" value="PBP_GOBP_sf"/>
</dbReference>
<dbReference type="InterPro" id="IPR006170">
    <property type="entry name" value="PBP/GOBP"/>
</dbReference>
<protein>
    <submittedName>
        <fullName evidence="2">Odorant-binding protein 31</fullName>
    </submittedName>
</protein>
<keyword evidence="1" id="KW-0732">Signal</keyword>
<dbReference type="CDD" id="cd23992">
    <property type="entry name" value="PBP_GOBP"/>
    <property type="match status" value="1"/>
</dbReference>